<gene>
    <name evidence="2" type="ORF">BESB_029750</name>
</gene>
<dbReference type="InterPro" id="IPR013078">
    <property type="entry name" value="His_Pase_superF_clade-1"/>
</dbReference>
<dbReference type="GO" id="GO:0005829">
    <property type="term" value="C:cytosol"/>
    <property type="evidence" value="ECO:0007669"/>
    <property type="project" value="TreeGrafter"/>
</dbReference>
<dbReference type="PANTHER" id="PTHR48100">
    <property type="entry name" value="BROAD-SPECIFICITY PHOSPHATASE YOR283W-RELATED"/>
    <property type="match status" value="1"/>
</dbReference>
<reference evidence="2 3" key="1">
    <citation type="submission" date="2017-09" db="EMBL/GenBank/DDBJ databases">
        <title>Genome sequencing of Besnoitia besnoiti strain Bb-Ger1.</title>
        <authorList>
            <person name="Schares G."/>
            <person name="Venepally P."/>
            <person name="Lorenzi H.A."/>
        </authorList>
    </citation>
    <scope>NUCLEOTIDE SEQUENCE [LARGE SCALE GENOMIC DNA]</scope>
    <source>
        <strain evidence="2 3">Bb-Ger1</strain>
    </source>
</reference>
<dbReference type="VEuPathDB" id="ToxoDB:BESB_029750"/>
<feature type="region of interest" description="Disordered" evidence="1">
    <location>
        <begin position="115"/>
        <end position="136"/>
    </location>
</feature>
<name>A0A2A9M468_BESBE</name>
<dbReference type="PANTHER" id="PTHR48100:SF33">
    <property type="entry name" value="PEPTIDASE S54 RHOMBOID DOMAIN-CONTAINING PROTEIN"/>
    <property type="match status" value="1"/>
</dbReference>
<accession>A0A2A9M468</accession>
<evidence type="ECO:0000313" key="3">
    <source>
        <dbReference type="Proteomes" id="UP000224006"/>
    </source>
</evidence>
<sequence>MRRSCPVRTPQLRTASPSTLQHLGRVSTRKRAFQRLFPAQLSFFLLFALFSCDRTSFAACRVSPAEFAQFSQEGPNSLGVPLPHTQPPLPPPALVQTADGIQSVHSGITLSPYIFGASSEEPPPPGDSGAPDFRAGDGSFETRVSDAFSSLSAGSVSPLSPGGSFAADASTSSPAGTEMLSLVRSGCVGPRCSRVVAFVSAANAHALPHGPRDFRVPVRHKALPRGAAQPFVSSPGLAPVLAAAAQAPPVHSGLLTVTAAAAAPALLPSFLSVRAFASPPEEKRSAGLAQPGGTQELLALSPHRGGGAASLLEDSCQDGVRSDALDGLERSSDALAREAVELSAMQTGQGGKGMPAEETAGRRRPSQTSEADSRRPRLPRALRAVSNSVRGVVSSAVGTLRRLSGFGLLRRGRSLWSQLRARWPRSRRERSPSQMAELIGTWLDKNEQDVRKGKKKLLLLVRHAESAFNQWRRESFSAFRVRDMLTYDPNMPDVCLTSRGLQQCQKASDFYRDTCRALPSLKVDLFVVSPLMRTVQTALNIFSCPPRSEDNERKISLSSGETLSGAVGAVEHPLQSAHKFLLFPLLRERTDTTGDTGRDPEALRIHLETLRAEGQIPQSCDVDEALDWSLMYPGNKWWLQFTDDEAAAAQHIVNQPWYEGTDDPTQKSSVLEHVEDGEGAADPLSVSLTDRKKTGEIRAGRFEGESDKTRLEGEPKSVRQKVVEALKSSYTEVADCQREEAWRRRLQASWRFRKVPLENKQHVLIRSQLGLKALCSVKEAKVVVMVGHSVTFRILTSSPKMGNASIVPFVLNCQDKTVTELVE</sequence>
<protein>
    <submittedName>
        <fullName evidence="2">Phosphoglycerate mutase family protein</fullName>
    </submittedName>
</protein>
<comment type="caution">
    <text evidence="2">The sequence shown here is derived from an EMBL/GenBank/DDBJ whole genome shotgun (WGS) entry which is preliminary data.</text>
</comment>
<dbReference type="Gene3D" id="3.40.50.1240">
    <property type="entry name" value="Phosphoglycerate mutase-like"/>
    <property type="match status" value="1"/>
</dbReference>
<dbReference type="SMART" id="SM00855">
    <property type="entry name" value="PGAM"/>
    <property type="match status" value="1"/>
</dbReference>
<evidence type="ECO:0000313" key="2">
    <source>
        <dbReference type="EMBL" id="PFH31101.1"/>
    </source>
</evidence>
<dbReference type="KEGG" id="bbes:BESB_029750"/>
<dbReference type="Proteomes" id="UP000224006">
    <property type="component" value="Chromosome XIII"/>
</dbReference>
<dbReference type="SUPFAM" id="SSF53254">
    <property type="entry name" value="Phosphoglycerate mutase-like"/>
    <property type="match status" value="1"/>
</dbReference>
<dbReference type="GeneID" id="40308027"/>
<keyword evidence="3" id="KW-1185">Reference proteome</keyword>
<proteinExistence type="predicted"/>
<organism evidence="2 3">
    <name type="scientific">Besnoitia besnoiti</name>
    <name type="common">Apicomplexan protozoan</name>
    <dbReference type="NCBI Taxonomy" id="94643"/>
    <lineage>
        <taxon>Eukaryota</taxon>
        <taxon>Sar</taxon>
        <taxon>Alveolata</taxon>
        <taxon>Apicomplexa</taxon>
        <taxon>Conoidasida</taxon>
        <taxon>Coccidia</taxon>
        <taxon>Eucoccidiorida</taxon>
        <taxon>Eimeriorina</taxon>
        <taxon>Sarcocystidae</taxon>
        <taxon>Besnoitia</taxon>
    </lineage>
</organism>
<dbReference type="CDD" id="cd07067">
    <property type="entry name" value="HP_PGM_like"/>
    <property type="match status" value="1"/>
</dbReference>
<dbReference type="RefSeq" id="XP_029215110.1">
    <property type="nucleotide sequence ID" value="XM_029361643.1"/>
</dbReference>
<dbReference type="EMBL" id="NWUJ01000016">
    <property type="protein sequence ID" value="PFH31101.1"/>
    <property type="molecule type" value="Genomic_DNA"/>
</dbReference>
<dbReference type="InterPro" id="IPR050275">
    <property type="entry name" value="PGM_Phosphatase"/>
</dbReference>
<dbReference type="AlphaFoldDB" id="A0A2A9M468"/>
<evidence type="ECO:0000256" key="1">
    <source>
        <dbReference type="SAM" id="MobiDB-lite"/>
    </source>
</evidence>
<feature type="region of interest" description="Disordered" evidence="1">
    <location>
        <begin position="342"/>
        <end position="380"/>
    </location>
</feature>
<dbReference type="InterPro" id="IPR029033">
    <property type="entry name" value="His_PPase_superfam"/>
</dbReference>
<dbReference type="OrthoDB" id="333438at2759"/>
<dbReference type="GO" id="GO:0016791">
    <property type="term" value="F:phosphatase activity"/>
    <property type="evidence" value="ECO:0007669"/>
    <property type="project" value="TreeGrafter"/>
</dbReference>